<evidence type="ECO:0000313" key="2">
    <source>
        <dbReference type="Proteomes" id="UP000309038"/>
    </source>
</evidence>
<comment type="caution">
    <text evidence="1">The sequence shown here is derived from an EMBL/GenBank/DDBJ whole genome shotgun (WGS) entry which is preliminary data.</text>
</comment>
<organism evidence="1 2">
    <name type="scientific">Hermanssonia centrifuga</name>
    <dbReference type="NCBI Taxonomy" id="98765"/>
    <lineage>
        <taxon>Eukaryota</taxon>
        <taxon>Fungi</taxon>
        <taxon>Dikarya</taxon>
        <taxon>Basidiomycota</taxon>
        <taxon>Agaricomycotina</taxon>
        <taxon>Agaricomycetes</taxon>
        <taxon>Polyporales</taxon>
        <taxon>Meruliaceae</taxon>
        <taxon>Hermanssonia</taxon>
    </lineage>
</organism>
<sequence length="150" mass="16585">MLDDDTIVVLSSTGPLQRDQVKMLLKSWWIWWDEYGQELVQFFDSLVPLFEEGLAMRPGVQTGVHGVSGELQFKKMEAPSIPIEDTFAEFKGPVVFVCCYGAVSKNGWEYMVCFTIKDPHASHNLGITSGSAGIQPNLATGTRKPDAMGI</sequence>
<dbReference type="AlphaFoldDB" id="A0A4S4K6P6"/>
<proteinExistence type="predicted"/>
<accession>A0A4S4K6P6</accession>
<gene>
    <name evidence="1" type="ORF">EW026_g7779</name>
</gene>
<reference evidence="1 2" key="1">
    <citation type="submission" date="2019-02" db="EMBL/GenBank/DDBJ databases">
        <title>Genome sequencing of the rare red list fungi Phlebia centrifuga.</title>
        <authorList>
            <person name="Buettner E."/>
            <person name="Kellner H."/>
        </authorList>
    </citation>
    <scope>NUCLEOTIDE SEQUENCE [LARGE SCALE GENOMIC DNA]</scope>
    <source>
        <strain evidence="1 2">DSM 108282</strain>
    </source>
</reference>
<dbReference type="EMBL" id="SGPJ01000654">
    <property type="protein sequence ID" value="THG93466.1"/>
    <property type="molecule type" value="Genomic_DNA"/>
</dbReference>
<keyword evidence="2" id="KW-1185">Reference proteome</keyword>
<evidence type="ECO:0000313" key="1">
    <source>
        <dbReference type="EMBL" id="THG93466.1"/>
    </source>
</evidence>
<name>A0A4S4K6P6_9APHY</name>
<protein>
    <submittedName>
        <fullName evidence="1">Uncharacterized protein</fullName>
    </submittedName>
</protein>
<dbReference type="Proteomes" id="UP000309038">
    <property type="component" value="Unassembled WGS sequence"/>
</dbReference>